<name>A0ACC4CQD5_POPAL</name>
<accession>A0ACC4CQD5</accession>
<evidence type="ECO:0000313" key="2">
    <source>
        <dbReference type="Proteomes" id="UP000309997"/>
    </source>
</evidence>
<dbReference type="EMBL" id="RCHU02000002">
    <property type="protein sequence ID" value="KAL3603574.1"/>
    <property type="molecule type" value="Genomic_DNA"/>
</dbReference>
<reference evidence="1 2" key="1">
    <citation type="journal article" date="2024" name="Plant Biotechnol. J.">
        <title>Genome and CRISPR/Cas9 system of a widespread forest tree (Populus alba) in the world.</title>
        <authorList>
            <person name="Liu Y.J."/>
            <person name="Jiang P.F."/>
            <person name="Han X.M."/>
            <person name="Li X.Y."/>
            <person name="Wang H.M."/>
            <person name="Wang Y.J."/>
            <person name="Wang X.X."/>
            <person name="Zeng Q.Y."/>
        </authorList>
    </citation>
    <scope>NUCLEOTIDE SEQUENCE [LARGE SCALE GENOMIC DNA]</scope>
    <source>
        <strain evidence="2">cv. PAL-ZL1</strain>
    </source>
</reference>
<dbReference type="Proteomes" id="UP000309997">
    <property type="component" value="Unassembled WGS sequence"/>
</dbReference>
<sequence>MNHSIPQNLDEYSASATTIKFDRPIPLLRGPIPAGPPDDPSISPHVLAFRNPQSWAVAYKTCESKIISQCEEGARFGCAITASNKCKPPWWRGFIGGARLEDLKERERCEDRELEGCLVAAKDKCVGFAKEKCWKPFMDARIAVREEEVVRNLVSLVSVPQRSKEAGAGGLEFWELHGSCCLTVASFLSGRFCGLDWALKSIESGDRPRLELAQKLAQYHFMNHVRKPFASTPDVKVTSSWDSVKFSNNGEIGSIGLCE</sequence>
<organism evidence="1 2">
    <name type="scientific">Populus alba</name>
    <name type="common">White poplar</name>
    <dbReference type="NCBI Taxonomy" id="43335"/>
    <lineage>
        <taxon>Eukaryota</taxon>
        <taxon>Viridiplantae</taxon>
        <taxon>Streptophyta</taxon>
        <taxon>Embryophyta</taxon>
        <taxon>Tracheophyta</taxon>
        <taxon>Spermatophyta</taxon>
        <taxon>Magnoliopsida</taxon>
        <taxon>eudicotyledons</taxon>
        <taxon>Gunneridae</taxon>
        <taxon>Pentapetalae</taxon>
        <taxon>rosids</taxon>
        <taxon>fabids</taxon>
        <taxon>Malpighiales</taxon>
        <taxon>Salicaceae</taxon>
        <taxon>Saliceae</taxon>
        <taxon>Populus</taxon>
    </lineage>
</organism>
<protein>
    <submittedName>
        <fullName evidence="1">Uncharacterized protein</fullName>
    </submittedName>
</protein>
<gene>
    <name evidence="1" type="ORF">D5086_004433</name>
</gene>
<keyword evidence="2" id="KW-1185">Reference proteome</keyword>
<evidence type="ECO:0000313" key="1">
    <source>
        <dbReference type="EMBL" id="KAL3603574.1"/>
    </source>
</evidence>
<proteinExistence type="predicted"/>
<comment type="caution">
    <text evidence="1">The sequence shown here is derived from an EMBL/GenBank/DDBJ whole genome shotgun (WGS) entry which is preliminary data.</text>
</comment>